<accession>A0A4Y2HIR3</accession>
<sequence>MCKHTGLYKLTNVTQSSVVTIKIGDAPLGFNSVKESSLSPLTKSTQINTPANQNGLLFDSHHHLAIDAHKLFVFLALSLSERGGDVWII</sequence>
<name>A0A4Y2HIR3_ARAVE</name>
<evidence type="ECO:0000313" key="2">
    <source>
        <dbReference type="Proteomes" id="UP000499080"/>
    </source>
</evidence>
<dbReference type="AlphaFoldDB" id="A0A4Y2HIR3"/>
<evidence type="ECO:0000313" key="1">
    <source>
        <dbReference type="EMBL" id="GBM65235.1"/>
    </source>
</evidence>
<comment type="caution">
    <text evidence="1">The sequence shown here is derived from an EMBL/GenBank/DDBJ whole genome shotgun (WGS) entry which is preliminary data.</text>
</comment>
<organism evidence="1 2">
    <name type="scientific">Araneus ventricosus</name>
    <name type="common">Orbweaver spider</name>
    <name type="synonym">Epeira ventricosa</name>
    <dbReference type="NCBI Taxonomy" id="182803"/>
    <lineage>
        <taxon>Eukaryota</taxon>
        <taxon>Metazoa</taxon>
        <taxon>Ecdysozoa</taxon>
        <taxon>Arthropoda</taxon>
        <taxon>Chelicerata</taxon>
        <taxon>Arachnida</taxon>
        <taxon>Araneae</taxon>
        <taxon>Araneomorphae</taxon>
        <taxon>Entelegynae</taxon>
        <taxon>Araneoidea</taxon>
        <taxon>Araneidae</taxon>
        <taxon>Araneus</taxon>
    </lineage>
</organism>
<dbReference type="EMBL" id="BGPR01103111">
    <property type="protein sequence ID" value="GBM65235.1"/>
    <property type="molecule type" value="Genomic_DNA"/>
</dbReference>
<gene>
    <name evidence="1" type="ORF">AVEN_23848_1</name>
</gene>
<reference evidence="1 2" key="1">
    <citation type="journal article" date="2019" name="Sci. Rep.">
        <title>Orb-weaving spider Araneus ventricosus genome elucidates the spidroin gene catalogue.</title>
        <authorList>
            <person name="Kono N."/>
            <person name="Nakamura H."/>
            <person name="Ohtoshi R."/>
            <person name="Moran D.A.P."/>
            <person name="Shinohara A."/>
            <person name="Yoshida Y."/>
            <person name="Fujiwara M."/>
            <person name="Mori M."/>
            <person name="Tomita M."/>
            <person name="Arakawa K."/>
        </authorList>
    </citation>
    <scope>NUCLEOTIDE SEQUENCE [LARGE SCALE GENOMIC DNA]</scope>
</reference>
<dbReference type="Proteomes" id="UP000499080">
    <property type="component" value="Unassembled WGS sequence"/>
</dbReference>
<protein>
    <submittedName>
        <fullName evidence="1">Uncharacterized protein</fullName>
    </submittedName>
</protein>
<proteinExistence type="predicted"/>
<keyword evidence="2" id="KW-1185">Reference proteome</keyword>